<keyword evidence="1" id="KW-0547">Nucleotide-binding</keyword>
<dbReference type="RefSeq" id="WP_285367454.1">
    <property type="nucleotide sequence ID" value="NZ_JASSQD010000001.1"/>
</dbReference>
<keyword evidence="3" id="KW-0067">ATP-binding</keyword>
<keyword evidence="2" id="KW-0378">Hydrolase</keyword>
<evidence type="ECO:0000256" key="4">
    <source>
        <dbReference type="SAM" id="MobiDB-lite"/>
    </source>
</evidence>
<keyword evidence="7" id="KW-1185">Reference proteome</keyword>
<accession>A0ABT7HAT9</accession>
<protein>
    <submittedName>
        <fullName evidence="6">Biotin-dependent carboxyltransferase family protein</fullName>
    </submittedName>
</protein>
<reference evidence="6 7" key="1">
    <citation type="submission" date="2023-05" db="EMBL/GenBank/DDBJ databases">
        <title>Marinobacter albus sp. nov., a marine bacterium isolated from sand in a coastal intertidal zone of huludao.</title>
        <authorList>
            <person name="Deng T."/>
        </authorList>
    </citation>
    <scope>NUCLEOTIDE SEQUENCE [LARGE SCALE GENOMIC DNA]</scope>
    <source>
        <strain evidence="6 7">M216</strain>
    </source>
</reference>
<evidence type="ECO:0000313" key="7">
    <source>
        <dbReference type="Proteomes" id="UP001223547"/>
    </source>
</evidence>
<dbReference type="InterPro" id="IPR003778">
    <property type="entry name" value="CT_A_B"/>
</dbReference>
<dbReference type="NCBIfam" id="TIGR00724">
    <property type="entry name" value="urea_amlyse_rel"/>
    <property type="match status" value="1"/>
</dbReference>
<evidence type="ECO:0000259" key="5">
    <source>
        <dbReference type="SMART" id="SM00797"/>
    </source>
</evidence>
<dbReference type="Proteomes" id="UP001223547">
    <property type="component" value="Unassembled WGS sequence"/>
</dbReference>
<dbReference type="PANTHER" id="PTHR43309">
    <property type="entry name" value="5-OXOPROLINASE SUBUNIT C"/>
    <property type="match status" value="1"/>
</dbReference>
<dbReference type="InterPro" id="IPR029000">
    <property type="entry name" value="Cyclophilin-like_dom_sf"/>
</dbReference>
<dbReference type="PANTHER" id="PTHR43309:SF4">
    <property type="entry name" value="CARBOXYLTRANSFERASE DOMAIN-CONTAINING PROTEIN"/>
    <property type="match status" value="1"/>
</dbReference>
<sequence>MSFEVLNPGMLTLIQDIGRLGYQHIGVTTGGPMDEHAFLWANRLLNNPLSAAQLEITFGRLSLLAHSDTSIAITGADLGARINNQGVQPWQTYEIKQGDRIDFSMPVSGLRAYLAVSGGLRPPLKLGSCATVSREKLGGLDGQGSKLQTGDRIPLGTPRKTPRASVPYSEIPDYRKPLRLGVIPGYQYPHFPRSERTRFFSREYEVSQNIDRMGYRLAGAAIQCDLDGIISEGIAYGAIQIPADGQPIVLMKDRQTIGGYPKIGSLSALGAGQLAQRGPGASVSFYPVDVADAEARRMIFNRRLRDGAPGIGK</sequence>
<organism evidence="6 7">
    <name type="scientific">Marinobacter albus</name>
    <dbReference type="NCBI Taxonomy" id="3030833"/>
    <lineage>
        <taxon>Bacteria</taxon>
        <taxon>Pseudomonadati</taxon>
        <taxon>Pseudomonadota</taxon>
        <taxon>Gammaproteobacteria</taxon>
        <taxon>Pseudomonadales</taxon>
        <taxon>Marinobacteraceae</taxon>
        <taxon>Marinobacter</taxon>
    </lineage>
</organism>
<comment type="caution">
    <text evidence="6">The sequence shown here is derived from an EMBL/GenBank/DDBJ whole genome shotgun (WGS) entry which is preliminary data.</text>
</comment>
<feature type="domain" description="Carboxyltransferase" evidence="5">
    <location>
        <begin position="24"/>
        <end position="304"/>
    </location>
</feature>
<dbReference type="EMBL" id="JASSQD010000001">
    <property type="protein sequence ID" value="MDK9556985.1"/>
    <property type="molecule type" value="Genomic_DNA"/>
</dbReference>
<dbReference type="Pfam" id="PF02626">
    <property type="entry name" value="CT_A_B"/>
    <property type="match status" value="1"/>
</dbReference>
<dbReference type="SMART" id="SM00797">
    <property type="entry name" value="AHS2"/>
    <property type="match status" value="1"/>
</dbReference>
<evidence type="ECO:0000313" key="6">
    <source>
        <dbReference type="EMBL" id="MDK9556985.1"/>
    </source>
</evidence>
<feature type="region of interest" description="Disordered" evidence="4">
    <location>
        <begin position="140"/>
        <end position="168"/>
    </location>
</feature>
<dbReference type="SUPFAM" id="SSF50891">
    <property type="entry name" value="Cyclophilin-like"/>
    <property type="match status" value="1"/>
</dbReference>
<gene>
    <name evidence="6" type="ORF">QQF73_05050</name>
</gene>
<evidence type="ECO:0000256" key="1">
    <source>
        <dbReference type="ARBA" id="ARBA00022741"/>
    </source>
</evidence>
<name>A0ABT7HAT9_9GAMM</name>
<dbReference type="Gene3D" id="2.40.100.10">
    <property type="entry name" value="Cyclophilin-like"/>
    <property type="match status" value="1"/>
</dbReference>
<evidence type="ECO:0000256" key="2">
    <source>
        <dbReference type="ARBA" id="ARBA00022801"/>
    </source>
</evidence>
<proteinExistence type="predicted"/>
<evidence type="ECO:0000256" key="3">
    <source>
        <dbReference type="ARBA" id="ARBA00022840"/>
    </source>
</evidence>
<dbReference type="InterPro" id="IPR052708">
    <property type="entry name" value="PxpC"/>
</dbReference>